<sequence length="277" mass="32263">MFHLKQAFKRFSGPSTKKGSSLLKYSLRNTFGMSNYLQYFNSLQDFPYVFNNKKTVIPPIKELDVHEFHTLQQLNDMLDEPQHCFREGFSLAYTTLLKMIRDHDLTGIGQVCNTDLKQDLHEEMSEAVFKDIGFKIENENSSLLSAIDIDIIDFNFHISGGMGRGTNSEMNSRCHVYISEDFDMGSQVSIDLEVMVKYITNYKLNAFINKDPEICLIPDSEARDKEIHYVTYETNVSKLELNFWNFLAIRRYANLKYLDDAEWRITDIDGRFGGYRK</sequence>
<accession>A0AAD2D2L8</accession>
<protein>
    <submittedName>
        <fullName evidence="1">Uncharacterized protein</fullName>
    </submittedName>
</protein>
<dbReference type="Proteomes" id="UP001295684">
    <property type="component" value="Unassembled WGS sequence"/>
</dbReference>
<reference evidence="1" key="1">
    <citation type="submission" date="2023-07" db="EMBL/GenBank/DDBJ databases">
        <authorList>
            <consortium name="AG Swart"/>
            <person name="Singh M."/>
            <person name="Singh A."/>
            <person name="Seah K."/>
            <person name="Emmerich C."/>
        </authorList>
    </citation>
    <scope>NUCLEOTIDE SEQUENCE</scope>
    <source>
        <strain evidence="1">DP1</strain>
    </source>
</reference>
<proteinExistence type="predicted"/>
<evidence type="ECO:0000313" key="1">
    <source>
        <dbReference type="EMBL" id="CAI2377901.1"/>
    </source>
</evidence>
<organism evidence="1 2">
    <name type="scientific">Euplotes crassus</name>
    <dbReference type="NCBI Taxonomy" id="5936"/>
    <lineage>
        <taxon>Eukaryota</taxon>
        <taxon>Sar</taxon>
        <taxon>Alveolata</taxon>
        <taxon>Ciliophora</taxon>
        <taxon>Intramacronucleata</taxon>
        <taxon>Spirotrichea</taxon>
        <taxon>Hypotrichia</taxon>
        <taxon>Euplotida</taxon>
        <taxon>Euplotidae</taxon>
        <taxon>Moneuplotes</taxon>
    </lineage>
</organism>
<name>A0AAD2D2L8_EUPCR</name>
<comment type="caution">
    <text evidence="1">The sequence shown here is derived from an EMBL/GenBank/DDBJ whole genome shotgun (WGS) entry which is preliminary data.</text>
</comment>
<gene>
    <name evidence="1" type="ORF">ECRASSUSDP1_LOCUS19292</name>
</gene>
<keyword evidence="2" id="KW-1185">Reference proteome</keyword>
<dbReference type="AlphaFoldDB" id="A0AAD2D2L8"/>
<dbReference type="EMBL" id="CAMPGE010019578">
    <property type="protein sequence ID" value="CAI2377901.1"/>
    <property type="molecule type" value="Genomic_DNA"/>
</dbReference>
<evidence type="ECO:0000313" key="2">
    <source>
        <dbReference type="Proteomes" id="UP001295684"/>
    </source>
</evidence>